<feature type="domain" description="Myb-like" evidence="7">
    <location>
        <begin position="1"/>
        <end position="35"/>
    </location>
</feature>
<dbReference type="Gene3D" id="1.10.10.60">
    <property type="entry name" value="Homeodomain-like"/>
    <property type="match status" value="1"/>
</dbReference>
<keyword evidence="5" id="KW-0804">Transcription</keyword>
<dbReference type="PANTHER" id="PTHR48000">
    <property type="entry name" value="OS09G0431300 PROTEIN"/>
    <property type="match status" value="1"/>
</dbReference>
<evidence type="ECO:0000256" key="1">
    <source>
        <dbReference type="ARBA" id="ARBA00004123"/>
    </source>
</evidence>
<dbReference type="PANTHER" id="PTHR48000:SF67">
    <property type="entry name" value="MYB-LIKE DNA-BINDING DOMAIN CONTAINING PROTEIN, EXPRESSED"/>
    <property type="match status" value="1"/>
</dbReference>
<evidence type="ECO:0000313" key="10">
    <source>
        <dbReference type="Proteomes" id="UP000231279"/>
    </source>
</evidence>
<dbReference type="Proteomes" id="UP000231279">
    <property type="component" value="Unassembled WGS sequence"/>
</dbReference>
<sequence>MLYYGANTRYRWSVIASPLPGRTDNDVKNYWNTKLKRKLLAAEKATSSILTKNVFMRSKYNFNLAPSEASNHSVDICPNNMVHGSLESPYTCGLLPSPSLSQEAISSISSSFSLDNTVSGSASWSTSGSGEDDTFLAGLRFGLTMPYNIPNAFGFEEKFSIDDQINYHPNQNWPNLWD</sequence>
<keyword evidence="6" id="KW-0539">Nucleus</keyword>
<dbReference type="GO" id="GO:0005634">
    <property type="term" value="C:nucleus"/>
    <property type="evidence" value="ECO:0007669"/>
    <property type="project" value="UniProtKB-SubCell"/>
</dbReference>
<evidence type="ECO:0000256" key="5">
    <source>
        <dbReference type="ARBA" id="ARBA00023163"/>
    </source>
</evidence>
<dbReference type="SUPFAM" id="SSF46689">
    <property type="entry name" value="Homeodomain-like"/>
    <property type="match status" value="1"/>
</dbReference>
<name>A0A2G9HW34_9LAMI</name>
<dbReference type="CDD" id="cd00167">
    <property type="entry name" value="SANT"/>
    <property type="match status" value="1"/>
</dbReference>
<comment type="subcellular location">
    <subcellularLocation>
        <location evidence="1">Nucleus</location>
    </subcellularLocation>
</comment>
<proteinExistence type="predicted"/>
<keyword evidence="4" id="KW-0238">DNA-binding</keyword>
<comment type="caution">
    <text evidence="9">The sequence shown here is derived from an EMBL/GenBank/DDBJ whole genome shotgun (WGS) entry which is preliminary data.</text>
</comment>
<keyword evidence="10" id="KW-1185">Reference proteome</keyword>
<accession>A0A2G9HW34</accession>
<dbReference type="STRING" id="429701.A0A2G9HW34"/>
<keyword evidence="2" id="KW-0677">Repeat</keyword>
<dbReference type="PROSITE" id="PS50090">
    <property type="entry name" value="MYB_LIKE"/>
    <property type="match status" value="1"/>
</dbReference>
<dbReference type="AlphaFoldDB" id="A0A2G9HW34"/>
<evidence type="ECO:0000256" key="6">
    <source>
        <dbReference type="ARBA" id="ARBA00023242"/>
    </source>
</evidence>
<evidence type="ECO:0000256" key="2">
    <source>
        <dbReference type="ARBA" id="ARBA00022737"/>
    </source>
</evidence>
<evidence type="ECO:0000313" key="9">
    <source>
        <dbReference type="EMBL" id="PIN21725.1"/>
    </source>
</evidence>
<organism evidence="9 10">
    <name type="scientific">Handroanthus impetiginosus</name>
    <dbReference type="NCBI Taxonomy" id="429701"/>
    <lineage>
        <taxon>Eukaryota</taxon>
        <taxon>Viridiplantae</taxon>
        <taxon>Streptophyta</taxon>
        <taxon>Embryophyta</taxon>
        <taxon>Tracheophyta</taxon>
        <taxon>Spermatophyta</taxon>
        <taxon>Magnoliopsida</taxon>
        <taxon>eudicotyledons</taxon>
        <taxon>Gunneridae</taxon>
        <taxon>Pentapetalae</taxon>
        <taxon>asterids</taxon>
        <taxon>lamiids</taxon>
        <taxon>Lamiales</taxon>
        <taxon>Bignoniaceae</taxon>
        <taxon>Crescentiina</taxon>
        <taxon>Tabebuia alliance</taxon>
        <taxon>Handroanthus</taxon>
    </lineage>
</organism>
<dbReference type="InterPro" id="IPR009057">
    <property type="entry name" value="Homeodomain-like_sf"/>
</dbReference>
<evidence type="ECO:0000259" key="7">
    <source>
        <dbReference type="PROSITE" id="PS50090"/>
    </source>
</evidence>
<dbReference type="EMBL" id="NKXS01000893">
    <property type="protein sequence ID" value="PIN21725.1"/>
    <property type="molecule type" value="Genomic_DNA"/>
</dbReference>
<reference evidence="10" key="1">
    <citation type="journal article" date="2018" name="Gigascience">
        <title>Genome assembly of the Pink Ipe (Handroanthus impetiginosus, Bignoniaceae), a highly valued, ecologically keystone Neotropical timber forest tree.</title>
        <authorList>
            <person name="Silva-Junior O.B."/>
            <person name="Grattapaglia D."/>
            <person name="Novaes E."/>
            <person name="Collevatti R.G."/>
        </authorList>
    </citation>
    <scope>NUCLEOTIDE SEQUENCE [LARGE SCALE GENOMIC DNA]</scope>
    <source>
        <strain evidence="10">cv. UFG-1</strain>
    </source>
</reference>
<feature type="domain" description="HTH myb-type" evidence="8">
    <location>
        <begin position="1"/>
        <end position="39"/>
    </location>
</feature>
<evidence type="ECO:0000256" key="4">
    <source>
        <dbReference type="ARBA" id="ARBA00023125"/>
    </source>
</evidence>
<dbReference type="GO" id="GO:0003677">
    <property type="term" value="F:DNA binding"/>
    <property type="evidence" value="ECO:0007669"/>
    <property type="project" value="UniProtKB-KW"/>
</dbReference>
<dbReference type="PROSITE" id="PS51294">
    <property type="entry name" value="HTH_MYB"/>
    <property type="match status" value="1"/>
</dbReference>
<evidence type="ECO:0000256" key="3">
    <source>
        <dbReference type="ARBA" id="ARBA00023015"/>
    </source>
</evidence>
<dbReference type="OrthoDB" id="2143914at2759"/>
<protein>
    <submittedName>
        <fullName evidence="9">Uncharacterized protein</fullName>
    </submittedName>
</protein>
<dbReference type="InterPro" id="IPR017930">
    <property type="entry name" value="Myb_dom"/>
</dbReference>
<dbReference type="InterPro" id="IPR001005">
    <property type="entry name" value="SANT/Myb"/>
</dbReference>
<dbReference type="Pfam" id="PF00249">
    <property type="entry name" value="Myb_DNA-binding"/>
    <property type="match status" value="1"/>
</dbReference>
<evidence type="ECO:0000259" key="8">
    <source>
        <dbReference type="PROSITE" id="PS51294"/>
    </source>
</evidence>
<gene>
    <name evidence="9" type="ORF">CDL12_05563</name>
</gene>
<keyword evidence="3" id="KW-0805">Transcription regulation</keyword>